<evidence type="ECO:0000313" key="2">
    <source>
        <dbReference type="Proteomes" id="UP000022910"/>
    </source>
</evidence>
<protein>
    <recommendedName>
        <fullName evidence="3">F-box domain-containing protein</fullName>
    </recommendedName>
</protein>
<sequence>MSKLKDILLIIFEELEDDQRSLFSCLLVDKLWCETAVIFLWKNPWRYYLGFYQEKFLYNTIILFLPDESKEFLKLEGIEIPSSKSQNPPLFDYLTFCRHLNVVKINSIIHLSDYKKYIVEQEVYKLLMRKCSLLKSMDVRYIKHHLDYFNGAESCLSRLTELKCTTFDQPLFYDRLAQHCQYIEKLIIDQCKKDNYGLAKLIQVQKNLKYIEFNGNLFVGGEEDYDPFGDVGKALIGNSDSLIHFKAFFCGNISFPPTILPKLCNLQKLQFLIPHLDKKYEDQLKISSYPNLRILHIENISPDIVAEIIEKTGGNLKKLLIEKYHYCKDSKRLIRSIYKNCPKIENLSIVIHNYNFMEFKKLLKICQNLKELYFSILNNNDEFEEKSLEEKFDDGGILSELLIDDSTSKFLNYIKFLNYWKISSNNFENFLKNWKGRPSLTLINSNYDDFFDSKILKKYKNEGIIKRFEIESSYYFLD</sequence>
<reference evidence="1 2" key="1">
    <citation type="submission" date="2014-02" db="EMBL/GenBank/DDBJ databases">
        <title>Single nucleus genome sequencing reveals high similarity among nuclei of an endomycorrhizal fungus.</title>
        <authorList>
            <person name="Lin K."/>
            <person name="Geurts R."/>
            <person name="Zhang Z."/>
            <person name="Limpens E."/>
            <person name="Saunders D.G."/>
            <person name="Mu D."/>
            <person name="Pang E."/>
            <person name="Cao H."/>
            <person name="Cha H."/>
            <person name="Lin T."/>
            <person name="Zhou Q."/>
            <person name="Shang Y."/>
            <person name="Li Y."/>
            <person name="Ivanov S."/>
            <person name="Sharma T."/>
            <person name="Velzen R.V."/>
            <person name="Ruijter N.D."/>
            <person name="Aanen D.K."/>
            <person name="Win J."/>
            <person name="Kamoun S."/>
            <person name="Bisseling T."/>
            <person name="Huang S."/>
        </authorList>
    </citation>
    <scope>NUCLEOTIDE SEQUENCE [LARGE SCALE GENOMIC DNA]</scope>
    <source>
        <strain evidence="2">DAOM197198w</strain>
    </source>
</reference>
<dbReference type="OrthoDB" id="2352703at2759"/>
<dbReference type="SUPFAM" id="SSF52047">
    <property type="entry name" value="RNI-like"/>
    <property type="match status" value="1"/>
</dbReference>
<organism evidence="1 2">
    <name type="scientific">Rhizophagus irregularis (strain DAOM 197198w)</name>
    <name type="common">Glomus intraradices</name>
    <dbReference type="NCBI Taxonomy" id="1432141"/>
    <lineage>
        <taxon>Eukaryota</taxon>
        <taxon>Fungi</taxon>
        <taxon>Fungi incertae sedis</taxon>
        <taxon>Mucoromycota</taxon>
        <taxon>Glomeromycotina</taxon>
        <taxon>Glomeromycetes</taxon>
        <taxon>Glomerales</taxon>
        <taxon>Glomeraceae</taxon>
        <taxon>Rhizophagus</taxon>
    </lineage>
</organism>
<accession>A0A015MAQ5</accession>
<dbReference type="Gene3D" id="3.80.10.10">
    <property type="entry name" value="Ribonuclease Inhibitor"/>
    <property type="match status" value="2"/>
</dbReference>
<proteinExistence type="predicted"/>
<dbReference type="HOGENOM" id="CLU_028913_8_1_1"/>
<dbReference type="AlphaFoldDB" id="A0A015MAQ5"/>
<keyword evidence="2" id="KW-1185">Reference proteome</keyword>
<name>A0A015MAQ5_RHIIW</name>
<comment type="caution">
    <text evidence="1">The sequence shown here is derived from an EMBL/GenBank/DDBJ whole genome shotgun (WGS) entry which is preliminary data.</text>
</comment>
<evidence type="ECO:0008006" key="3">
    <source>
        <dbReference type="Google" id="ProtNLM"/>
    </source>
</evidence>
<gene>
    <name evidence="1" type="ORF">RirG_147650</name>
</gene>
<dbReference type="EMBL" id="JEMT01023725">
    <property type="protein sequence ID" value="EXX63933.1"/>
    <property type="molecule type" value="Genomic_DNA"/>
</dbReference>
<evidence type="ECO:0000313" key="1">
    <source>
        <dbReference type="EMBL" id="EXX63933.1"/>
    </source>
</evidence>
<dbReference type="InterPro" id="IPR032675">
    <property type="entry name" value="LRR_dom_sf"/>
</dbReference>
<dbReference type="Proteomes" id="UP000022910">
    <property type="component" value="Unassembled WGS sequence"/>
</dbReference>